<feature type="transmembrane region" description="Helical" evidence="4">
    <location>
        <begin position="102"/>
        <end position="119"/>
    </location>
</feature>
<gene>
    <name evidence="6" type="ORF">G8D99_11650</name>
</gene>
<comment type="catalytic activity">
    <reaction evidence="2">
        <text>2 GTP = 3',3'-c-di-GMP + 2 diphosphate</text>
        <dbReference type="Rhea" id="RHEA:24898"/>
        <dbReference type="ChEBI" id="CHEBI:33019"/>
        <dbReference type="ChEBI" id="CHEBI:37565"/>
        <dbReference type="ChEBI" id="CHEBI:58805"/>
        <dbReference type="EC" id="2.7.7.65"/>
    </reaction>
</comment>
<feature type="region of interest" description="Disordered" evidence="3">
    <location>
        <begin position="282"/>
        <end position="305"/>
    </location>
</feature>
<dbReference type="EC" id="2.7.7.65" evidence="1"/>
<evidence type="ECO:0000256" key="4">
    <source>
        <dbReference type="SAM" id="Phobius"/>
    </source>
</evidence>
<protein>
    <recommendedName>
        <fullName evidence="1">diguanylate cyclase</fullName>
        <ecNumber evidence="1">2.7.7.65</ecNumber>
    </recommendedName>
</protein>
<evidence type="ECO:0000313" key="6">
    <source>
        <dbReference type="EMBL" id="QIO09601.1"/>
    </source>
</evidence>
<evidence type="ECO:0000256" key="2">
    <source>
        <dbReference type="ARBA" id="ARBA00034247"/>
    </source>
</evidence>
<dbReference type="Proteomes" id="UP000501939">
    <property type="component" value="Chromosome"/>
</dbReference>
<dbReference type="InterPro" id="IPR043128">
    <property type="entry name" value="Rev_trsase/Diguanyl_cyclase"/>
</dbReference>
<keyword evidence="4" id="KW-0812">Transmembrane</keyword>
<feature type="compositionally biased region" description="Polar residues" evidence="3">
    <location>
        <begin position="287"/>
        <end position="302"/>
    </location>
</feature>
<feature type="transmembrane region" description="Helical" evidence="4">
    <location>
        <begin position="126"/>
        <end position="148"/>
    </location>
</feature>
<dbReference type="KEGG" id="alj:G8D99_11650"/>
<organism evidence="6 7">
    <name type="scientific">Acinetobacter lanii</name>
    <dbReference type="NCBI Taxonomy" id="2715163"/>
    <lineage>
        <taxon>Bacteria</taxon>
        <taxon>Pseudomonadati</taxon>
        <taxon>Pseudomonadota</taxon>
        <taxon>Gammaproteobacteria</taxon>
        <taxon>Moraxellales</taxon>
        <taxon>Moraxellaceae</taxon>
        <taxon>Acinetobacter</taxon>
    </lineage>
</organism>
<evidence type="ECO:0000256" key="1">
    <source>
        <dbReference type="ARBA" id="ARBA00012528"/>
    </source>
</evidence>
<dbReference type="NCBIfam" id="TIGR00254">
    <property type="entry name" value="GGDEF"/>
    <property type="match status" value="2"/>
</dbReference>
<dbReference type="Gene3D" id="3.30.70.270">
    <property type="match status" value="1"/>
</dbReference>
<dbReference type="CDD" id="cd01949">
    <property type="entry name" value="GGDEF"/>
    <property type="match status" value="1"/>
</dbReference>
<accession>A0A6G8S668</accession>
<dbReference type="PANTHER" id="PTHR45138:SF9">
    <property type="entry name" value="DIGUANYLATE CYCLASE DGCM-RELATED"/>
    <property type="match status" value="1"/>
</dbReference>
<dbReference type="InterPro" id="IPR029787">
    <property type="entry name" value="Nucleotide_cyclase"/>
</dbReference>
<reference evidence="6 7" key="1">
    <citation type="submission" date="2020-03" db="EMBL/GenBank/DDBJ databases">
        <authorList>
            <person name="Zhu W."/>
        </authorList>
    </citation>
    <scope>NUCLEOTIDE SEQUENCE [LARGE SCALE GENOMIC DNA]</scope>
    <source>
        <strain evidence="6 7">185</strain>
    </source>
</reference>
<proteinExistence type="predicted"/>
<feature type="transmembrane region" description="Helical" evidence="4">
    <location>
        <begin position="168"/>
        <end position="192"/>
    </location>
</feature>
<dbReference type="EMBL" id="CP049916">
    <property type="protein sequence ID" value="QIO09601.1"/>
    <property type="molecule type" value="Genomic_DNA"/>
</dbReference>
<dbReference type="PROSITE" id="PS50887">
    <property type="entry name" value="GGDEF"/>
    <property type="match status" value="1"/>
</dbReference>
<dbReference type="InterPro" id="IPR050469">
    <property type="entry name" value="Diguanylate_Cyclase"/>
</dbReference>
<keyword evidence="4" id="KW-0472">Membrane</keyword>
<feature type="transmembrane region" description="Helical" evidence="4">
    <location>
        <begin position="44"/>
        <end position="66"/>
    </location>
</feature>
<feature type="domain" description="GGDEF" evidence="5">
    <location>
        <begin position="232"/>
        <end position="414"/>
    </location>
</feature>
<sequence length="423" mass="48281">MQWDNIRKSILILLMGGVYYSFWVIWLLFSFYTPSLNHWINPQYFGLYLTVFVVGTCLYFGLTYLTYRLQQHALIQRYMPYFAVAYLGSTLLLAGYSIGISSPATIAGYINLVTVGLVLHERKMIYLTFIPITVALLAVIFLCSNGTFAHAPIFSAELNQQVLYENPYWVFSMMFLYIPIFFASLGLFEILLTQWRNREQLINEISRKDPLTGIDNRRSIGQSLQQIEAQQLPYAVALLDLDFFKKINDDFGHEAGDAVLIEVAKILKDQIQGLAADVEPMQFKPLPSNSEDSNRLTQSKAPSMQKRKLSVTLQHARTQHLIQDLVGRYGGEEFILIFVDKSLEYVLKMTEACRQAIQQASIETQEGRPLQFSASFGVAFSQQGMAKEDTIRRADQALYQAKHQGRNQVLCYNSSMTLLTQEI</sequence>
<feature type="transmembrane region" description="Helical" evidence="4">
    <location>
        <begin position="12"/>
        <end position="32"/>
    </location>
</feature>
<dbReference type="InterPro" id="IPR000160">
    <property type="entry name" value="GGDEF_dom"/>
</dbReference>
<evidence type="ECO:0000259" key="5">
    <source>
        <dbReference type="PROSITE" id="PS50887"/>
    </source>
</evidence>
<dbReference type="AlphaFoldDB" id="A0A6G8S668"/>
<name>A0A6G8S668_9GAMM</name>
<keyword evidence="7" id="KW-1185">Reference proteome</keyword>
<evidence type="ECO:0000313" key="7">
    <source>
        <dbReference type="Proteomes" id="UP000501939"/>
    </source>
</evidence>
<dbReference type="RefSeq" id="WP_166326097.1">
    <property type="nucleotide sequence ID" value="NZ_CP049916.1"/>
</dbReference>
<keyword evidence="4" id="KW-1133">Transmembrane helix</keyword>
<dbReference type="SMART" id="SM00267">
    <property type="entry name" value="GGDEF"/>
    <property type="match status" value="1"/>
</dbReference>
<evidence type="ECO:0000256" key="3">
    <source>
        <dbReference type="SAM" id="MobiDB-lite"/>
    </source>
</evidence>
<dbReference type="PANTHER" id="PTHR45138">
    <property type="entry name" value="REGULATORY COMPONENTS OF SENSORY TRANSDUCTION SYSTEM"/>
    <property type="match status" value="1"/>
</dbReference>
<dbReference type="Pfam" id="PF00990">
    <property type="entry name" value="GGDEF"/>
    <property type="match status" value="2"/>
</dbReference>
<dbReference type="GO" id="GO:0052621">
    <property type="term" value="F:diguanylate cyclase activity"/>
    <property type="evidence" value="ECO:0007669"/>
    <property type="project" value="UniProtKB-EC"/>
</dbReference>
<dbReference type="SUPFAM" id="SSF55073">
    <property type="entry name" value="Nucleotide cyclase"/>
    <property type="match status" value="2"/>
</dbReference>